<dbReference type="GO" id="GO:0000978">
    <property type="term" value="F:RNA polymerase II cis-regulatory region sequence-specific DNA binding"/>
    <property type="evidence" value="ECO:0007669"/>
    <property type="project" value="InterPro"/>
</dbReference>
<comment type="caution">
    <text evidence="8">The sequence shown here is derived from an EMBL/GenBank/DDBJ whole genome shotgun (WGS) entry which is preliminary data.</text>
</comment>
<evidence type="ECO:0000256" key="1">
    <source>
        <dbReference type="ARBA" id="ARBA00023015"/>
    </source>
</evidence>
<evidence type="ECO:0000256" key="6">
    <source>
        <dbReference type="SAM" id="MobiDB-lite"/>
    </source>
</evidence>
<dbReference type="CDD" id="cd00182">
    <property type="entry name" value="T-box"/>
    <property type="match status" value="1"/>
</dbReference>
<dbReference type="InterPro" id="IPR008967">
    <property type="entry name" value="p53-like_TF_DNA-bd_sf"/>
</dbReference>
<dbReference type="PRINTS" id="PR00937">
    <property type="entry name" value="TBOX"/>
</dbReference>
<dbReference type="SUPFAM" id="SSF49417">
    <property type="entry name" value="p53-like transcription factors"/>
    <property type="match status" value="1"/>
</dbReference>
<dbReference type="PROSITE" id="PS50252">
    <property type="entry name" value="TBOX_3"/>
    <property type="match status" value="1"/>
</dbReference>
<dbReference type="SMART" id="SM00425">
    <property type="entry name" value="TBOX"/>
    <property type="match status" value="1"/>
</dbReference>
<dbReference type="PANTHER" id="PTHR11267:SF204">
    <property type="entry name" value="SPADETAIL"/>
    <property type="match status" value="1"/>
</dbReference>
<feature type="region of interest" description="Disordered" evidence="6">
    <location>
        <begin position="460"/>
        <end position="485"/>
    </location>
</feature>
<dbReference type="Proteomes" id="UP000699462">
    <property type="component" value="Unassembled WGS sequence"/>
</dbReference>
<evidence type="ECO:0000256" key="2">
    <source>
        <dbReference type="ARBA" id="ARBA00023125"/>
    </source>
</evidence>
<dbReference type="OrthoDB" id="7442607at2759"/>
<feature type="domain" description="T-box" evidence="7">
    <location>
        <begin position="547"/>
        <end position="742"/>
    </location>
</feature>
<dbReference type="GO" id="GO:0005634">
    <property type="term" value="C:nucleus"/>
    <property type="evidence" value="ECO:0007669"/>
    <property type="project" value="UniProtKB-SubCell"/>
</dbReference>
<evidence type="ECO:0000256" key="4">
    <source>
        <dbReference type="ARBA" id="ARBA00023242"/>
    </source>
</evidence>
<proteinExistence type="predicted"/>
<dbReference type="GO" id="GO:0000785">
    <property type="term" value="C:chromatin"/>
    <property type="evidence" value="ECO:0007669"/>
    <property type="project" value="TreeGrafter"/>
</dbReference>
<keyword evidence="4 5" id="KW-0539">Nucleus</keyword>
<dbReference type="InterPro" id="IPR001699">
    <property type="entry name" value="TF_T-box"/>
</dbReference>
<dbReference type="AlphaFoldDB" id="A0A8T0D680"/>
<dbReference type="Gene3D" id="2.60.40.820">
    <property type="entry name" value="Transcription factor, T-box"/>
    <property type="match status" value="1"/>
</dbReference>
<dbReference type="PANTHER" id="PTHR11267">
    <property type="entry name" value="T-BOX PROTEIN-RELATED"/>
    <property type="match status" value="1"/>
</dbReference>
<dbReference type="InterPro" id="IPR046360">
    <property type="entry name" value="T-box_DNA-bd"/>
</dbReference>
<gene>
    <name evidence="8" type="ORF">P879_08999</name>
</gene>
<dbReference type="Pfam" id="PF00907">
    <property type="entry name" value="T-box"/>
    <property type="match status" value="1"/>
</dbReference>
<keyword evidence="1" id="KW-0805">Transcription regulation</keyword>
<dbReference type="GO" id="GO:0045893">
    <property type="term" value="P:positive regulation of DNA-templated transcription"/>
    <property type="evidence" value="ECO:0007669"/>
    <property type="project" value="InterPro"/>
</dbReference>
<keyword evidence="9" id="KW-1185">Reference proteome</keyword>
<protein>
    <recommendedName>
        <fullName evidence="7">T-box domain-containing protein</fullName>
    </recommendedName>
</protein>
<sequence length="773" mass="86870">MDVRGLPDYCERTFDPTTVCSEVNMTILADELLDPHLLVTETVRDQEGRTDANCHLNTNQSLCSLQSTSFLNELSSPLLLNESSSGNETSTCSSGGQLQSNRPYLNNHIYSDLVFGQKEQIGRNLNPVTESTSYARGYISADNLQVNERDNMECEYAARVHENAYSTRSNYCDQQASLSALHHTPLTRTSFHSTMDLYADPKLVTQPQRALNHPTFSSDWNLTSPTQLDRYKGTMHTSNVTTDNFVSERKTNMRSEHTGQQANSLLHLTYSNDEVEFQTNFSSPALSSNFVQDIRKSAPKYQHFEPYEHAGLEKFGKAKTVVTKENVCSGFWCACAKGADKKYLSNYIKFGGQSDRWRSTYNFLELDSKRDAKPTVATSGKYEWDGQSDRCHHPQHYHTYHHHHDSYLEHHHQHPSQQHPLSLHFTYGHPTHDSVHSRSFQSLRQSNRKLRNHLRRGQLHGAHNSSEPLNCADSTGASSVTSYEHNEKSRTPCDLDWRTLASVVPPVPPGGGFSWLNSRQPLFSSLCVGSGRSSEAEHVSSQIQLSLRELKIWSELYAHGAEMIATNTGRRIFPPLSVNVTGLYPKDQYAFLLDMVLVQPHVFRHQGGQWSIAGQSEEEKTSTVSGTQIYVHEDSPKMGSYWMESGVSFLRAKITNNKENKNLNMKQSCYSDVAPPSLGAFPDCSYTLQAPSGQCSSTGTRVEFIGSYIIPGTQFYTVTAYQNPDVIRIKIDNNPFAKGFRNRQNFSELDGIVIASRTGFSNSPYGQPSNSSN</sequence>
<evidence type="ECO:0000256" key="5">
    <source>
        <dbReference type="PROSITE-ProRule" id="PRU00201"/>
    </source>
</evidence>
<evidence type="ECO:0000313" key="8">
    <source>
        <dbReference type="EMBL" id="KAF8563340.1"/>
    </source>
</evidence>
<comment type="caution">
    <text evidence="5">Lacks conserved residue(s) required for the propagation of feature annotation.</text>
</comment>
<evidence type="ECO:0000259" key="7">
    <source>
        <dbReference type="PROSITE" id="PS50252"/>
    </source>
</evidence>
<evidence type="ECO:0000256" key="3">
    <source>
        <dbReference type="ARBA" id="ARBA00023163"/>
    </source>
</evidence>
<evidence type="ECO:0000313" key="9">
    <source>
        <dbReference type="Proteomes" id="UP000699462"/>
    </source>
</evidence>
<accession>A0A8T0D680</accession>
<dbReference type="GO" id="GO:0000981">
    <property type="term" value="F:DNA-binding transcription factor activity, RNA polymerase II-specific"/>
    <property type="evidence" value="ECO:0007669"/>
    <property type="project" value="TreeGrafter"/>
</dbReference>
<keyword evidence="2 5" id="KW-0238">DNA-binding</keyword>
<name>A0A8T0D680_9TREM</name>
<feature type="region of interest" description="Disordered" evidence="6">
    <location>
        <begin position="402"/>
        <end position="443"/>
    </location>
</feature>
<feature type="compositionally biased region" description="Low complexity" evidence="6">
    <location>
        <begin position="415"/>
        <end position="424"/>
    </location>
</feature>
<dbReference type="EMBL" id="JTDF01012242">
    <property type="protein sequence ID" value="KAF8563340.1"/>
    <property type="molecule type" value="Genomic_DNA"/>
</dbReference>
<feature type="compositionally biased region" description="Polar residues" evidence="6">
    <location>
        <begin position="463"/>
        <end position="483"/>
    </location>
</feature>
<comment type="subcellular location">
    <subcellularLocation>
        <location evidence="5">Nucleus</location>
    </subcellularLocation>
</comment>
<dbReference type="GO" id="GO:0001708">
    <property type="term" value="P:cell fate specification"/>
    <property type="evidence" value="ECO:0007669"/>
    <property type="project" value="TreeGrafter"/>
</dbReference>
<organism evidence="8 9">
    <name type="scientific">Paragonimus westermani</name>
    <dbReference type="NCBI Taxonomy" id="34504"/>
    <lineage>
        <taxon>Eukaryota</taxon>
        <taxon>Metazoa</taxon>
        <taxon>Spiralia</taxon>
        <taxon>Lophotrochozoa</taxon>
        <taxon>Platyhelminthes</taxon>
        <taxon>Trematoda</taxon>
        <taxon>Digenea</taxon>
        <taxon>Plagiorchiida</taxon>
        <taxon>Troglotremata</taxon>
        <taxon>Troglotrematidae</taxon>
        <taxon>Paragonimus</taxon>
    </lineage>
</organism>
<dbReference type="InterPro" id="IPR036960">
    <property type="entry name" value="T-box_sf"/>
</dbReference>
<keyword evidence="3" id="KW-0804">Transcription</keyword>
<reference evidence="8 9" key="1">
    <citation type="submission" date="2019-07" db="EMBL/GenBank/DDBJ databases">
        <title>Annotation for the trematode Paragonimus westermani.</title>
        <authorList>
            <person name="Choi Y.-J."/>
        </authorList>
    </citation>
    <scope>NUCLEOTIDE SEQUENCE [LARGE SCALE GENOMIC DNA]</scope>
    <source>
        <strain evidence="8">180907_Pwestermani</strain>
    </source>
</reference>